<dbReference type="OrthoDB" id="7875870at2"/>
<accession>A0A2P7S2D1</accession>
<protein>
    <submittedName>
        <fullName evidence="2">Uncharacterized protein</fullName>
    </submittedName>
</protein>
<proteinExistence type="predicted"/>
<reference evidence="2 3" key="1">
    <citation type="submission" date="2018-03" db="EMBL/GenBank/DDBJ databases">
        <title>The draft genome of Mesorhizobium soli JCM 19897.</title>
        <authorList>
            <person name="Li L."/>
            <person name="Liu L."/>
            <person name="Liang L."/>
            <person name="Wang T."/>
            <person name="Zhang X."/>
        </authorList>
    </citation>
    <scope>NUCLEOTIDE SEQUENCE [LARGE SCALE GENOMIC DNA]</scope>
    <source>
        <strain evidence="2 3">JCM 19897</strain>
    </source>
</reference>
<keyword evidence="3" id="KW-1185">Reference proteome</keyword>
<evidence type="ECO:0000256" key="1">
    <source>
        <dbReference type="SAM" id="MobiDB-lite"/>
    </source>
</evidence>
<feature type="compositionally biased region" description="Polar residues" evidence="1">
    <location>
        <begin position="23"/>
        <end position="53"/>
    </location>
</feature>
<name>A0A2P7S2D1_9HYPH</name>
<feature type="region of interest" description="Disordered" evidence="1">
    <location>
        <begin position="23"/>
        <end position="59"/>
    </location>
</feature>
<evidence type="ECO:0000313" key="3">
    <source>
        <dbReference type="Proteomes" id="UP000240653"/>
    </source>
</evidence>
<evidence type="ECO:0000313" key="2">
    <source>
        <dbReference type="EMBL" id="PSJ56630.1"/>
    </source>
</evidence>
<comment type="caution">
    <text evidence="2">The sequence shown here is derived from an EMBL/GenBank/DDBJ whole genome shotgun (WGS) entry which is preliminary data.</text>
</comment>
<dbReference type="EMBL" id="PXYL01000017">
    <property type="protein sequence ID" value="PSJ56630.1"/>
    <property type="molecule type" value="Genomic_DNA"/>
</dbReference>
<sequence length="59" mass="6741">MNAFWASENFEAFIALRSSPNREITAENSNSERSSFRGSDQNSQWQVNPSKLQTDIDCQ</sequence>
<gene>
    <name evidence="2" type="ORF">C7I85_24020</name>
</gene>
<organism evidence="2 3">
    <name type="scientific">Pseudaminobacter soli</name>
    <name type="common">ex Li et al. 2025</name>
    <dbReference type="NCBI Taxonomy" id="1295366"/>
    <lineage>
        <taxon>Bacteria</taxon>
        <taxon>Pseudomonadati</taxon>
        <taxon>Pseudomonadota</taxon>
        <taxon>Alphaproteobacteria</taxon>
        <taxon>Hyphomicrobiales</taxon>
        <taxon>Phyllobacteriaceae</taxon>
        <taxon>Pseudaminobacter</taxon>
    </lineage>
</organism>
<dbReference type="AlphaFoldDB" id="A0A2P7S2D1"/>
<dbReference type="Proteomes" id="UP000240653">
    <property type="component" value="Unassembled WGS sequence"/>
</dbReference>